<reference evidence="6" key="1">
    <citation type="submission" date="2023-07" db="EMBL/GenBank/DDBJ databases">
        <title>Sequencing the genomes of 1000 actinobacteria strains.</title>
        <authorList>
            <person name="Klenk H.-P."/>
        </authorList>
    </citation>
    <scope>NUCLEOTIDE SEQUENCE</scope>
    <source>
        <strain evidence="6">DSM 44707</strain>
    </source>
</reference>
<dbReference type="SUPFAM" id="SSF46689">
    <property type="entry name" value="Homeodomain-like"/>
    <property type="match status" value="1"/>
</dbReference>
<sequence length="208" mass="22895">METSPQVVADARVRILDAAAEAFMRSGFSGTTIDDLARDVHATKGLVYYHFKSKFDIFLAVYGEGMRRARARVEPFAAGPGTGRSRIEAMSVAHLLNVMEDLAYHHAVHQAVRGEVSAGLKARQLEALNDLGRLRADYEEMFRAVVAEGIADGSLRRVNLRLAVRTLLSNLNAVDNWYRRIDGQTADDLHHLAVEIVDLLIGGLATNP</sequence>
<dbReference type="InterPro" id="IPR001647">
    <property type="entry name" value="HTH_TetR"/>
</dbReference>
<evidence type="ECO:0000313" key="7">
    <source>
        <dbReference type="Proteomes" id="UP001183643"/>
    </source>
</evidence>
<dbReference type="Pfam" id="PF17932">
    <property type="entry name" value="TetR_C_24"/>
    <property type="match status" value="1"/>
</dbReference>
<dbReference type="EMBL" id="JAVDYB010000001">
    <property type="protein sequence ID" value="MDR7275551.1"/>
    <property type="molecule type" value="Genomic_DNA"/>
</dbReference>
<feature type="domain" description="HTH tetR-type" evidence="5">
    <location>
        <begin position="9"/>
        <end position="69"/>
    </location>
</feature>
<dbReference type="PROSITE" id="PS50977">
    <property type="entry name" value="HTH_TETR_2"/>
    <property type="match status" value="1"/>
</dbReference>
<keyword evidence="2 4" id="KW-0238">DNA-binding</keyword>
<evidence type="ECO:0000313" key="6">
    <source>
        <dbReference type="EMBL" id="MDR7275551.1"/>
    </source>
</evidence>
<dbReference type="Gene3D" id="1.10.10.60">
    <property type="entry name" value="Homeodomain-like"/>
    <property type="match status" value="1"/>
</dbReference>
<evidence type="ECO:0000256" key="2">
    <source>
        <dbReference type="ARBA" id="ARBA00023125"/>
    </source>
</evidence>
<keyword evidence="3" id="KW-0804">Transcription</keyword>
<dbReference type="GO" id="GO:0000976">
    <property type="term" value="F:transcription cis-regulatory region binding"/>
    <property type="evidence" value="ECO:0007669"/>
    <property type="project" value="TreeGrafter"/>
</dbReference>
<dbReference type="SUPFAM" id="SSF48498">
    <property type="entry name" value="Tetracyclin repressor-like, C-terminal domain"/>
    <property type="match status" value="1"/>
</dbReference>
<accession>A0AAE3YNC6</accession>
<dbReference type="Proteomes" id="UP001183643">
    <property type="component" value="Unassembled WGS sequence"/>
</dbReference>
<proteinExistence type="predicted"/>
<evidence type="ECO:0000256" key="4">
    <source>
        <dbReference type="PROSITE-ProRule" id="PRU00335"/>
    </source>
</evidence>
<dbReference type="InterPro" id="IPR041490">
    <property type="entry name" value="KstR2_TetR_C"/>
</dbReference>
<dbReference type="PRINTS" id="PR00455">
    <property type="entry name" value="HTHTETR"/>
</dbReference>
<dbReference type="InterPro" id="IPR036271">
    <property type="entry name" value="Tet_transcr_reg_TetR-rel_C_sf"/>
</dbReference>
<dbReference type="InterPro" id="IPR023772">
    <property type="entry name" value="DNA-bd_HTH_TetR-type_CS"/>
</dbReference>
<name>A0AAE3YNC6_9ACTN</name>
<dbReference type="PANTHER" id="PTHR30055">
    <property type="entry name" value="HTH-TYPE TRANSCRIPTIONAL REGULATOR RUTR"/>
    <property type="match status" value="1"/>
</dbReference>
<dbReference type="PROSITE" id="PS01081">
    <property type="entry name" value="HTH_TETR_1"/>
    <property type="match status" value="1"/>
</dbReference>
<dbReference type="RefSeq" id="WP_310366639.1">
    <property type="nucleotide sequence ID" value="NZ_JAVDYB010000001.1"/>
</dbReference>
<feature type="DNA-binding region" description="H-T-H motif" evidence="4">
    <location>
        <begin position="32"/>
        <end position="51"/>
    </location>
</feature>
<evidence type="ECO:0000259" key="5">
    <source>
        <dbReference type="PROSITE" id="PS50977"/>
    </source>
</evidence>
<keyword evidence="1" id="KW-0805">Transcription regulation</keyword>
<dbReference type="PANTHER" id="PTHR30055:SF234">
    <property type="entry name" value="HTH-TYPE TRANSCRIPTIONAL REGULATOR BETI"/>
    <property type="match status" value="1"/>
</dbReference>
<dbReference type="Pfam" id="PF00440">
    <property type="entry name" value="TetR_N"/>
    <property type="match status" value="1"/>
</dbReference>
<dbReference type="InterPro" id="IPR050109">
    <property type="entry name" value="HTH-type_TetR-like_transc_reg"/>
</dbReference>
<dbReference type="InterPro" id="IPR009057">
    <property type="entry name" value="Homeodomain-like_sf"/>
</dbReference>
<gene>
    <name evidence="6" type="ORF">J2S41_002329</name>
</gene>
<protein>
    <submittedName>
        <fullName evidence="6">AcrR family transcriptional regulator</fullName>
    </submittedName>
</protein>
<keyword evidence="7" id="KW-1185">Reference proteome</keyword>
<dbReference type="Gene3D" id="1.10.357.10">
    <property type="entry name" value="Tetracycline Repressor, domain 2"/>
    <property type="match status" value="1"/>
</dbReference>
<organism evidence="6 7">
    <name type="scientific">Catenuloplanes atrovinosus</name>
    <dbReference type="NCBI Taxonomy" id="137266"/>
    <lineage>
        <taxon>Bacteria</taxon>
        <taxon>Bacillati</taxon>
        <taxon>Actinomycetota</taxon>
        <taxon>Actinomycetes</taxon>
        <taxon>Micromonosporales</taxon>
        <taxon>Micromonosporaceae</taxon>
        <taxon>Catenuloplanes</taxon>
    </lineage>
</organism>
<evidence type="ECO:0000256" key="3">
    <source>
        <dbReference type="ARBA" id="ARBA00023163"/>
    </source>
</evidence>
<evidence type="ECO:0000256" key="1">
    <source>
        <dbReference type="ARBA" id="ARBA00023015"/>
    </source>
</evidence>
<dbReference type="GO" id="GO:0003700">
    <property type="term" value="F:DNA-binding transcription factor activity"/>
    <property type="evidence" value="ECO:0007669"/>
    <property type="project" value="TreeGrafter"/>
</dbReference>
<dbReference type="AlphaFoldDB" id="A0AAE3YNC6"/>
<comment type="caution">
    <text evidence="6">The sequence shown here is derived from an EMBL/GenBank/DDBJ whole genome shotgun (WGS) entry which is preliminary data.</text>
</comment>